<gene>
    <name evidence="1" type="ORF">PSYICH_LOCUS10359</name>
</gene>
<proteinExistence type="predicted"/>
<dbReference type="SUPFAM" id="SSF52980">
    <property type="entry name" value="Restriction endonuclease-like"/>
    <property type="match status" value="1"/>
</dbReference>
<dbReference type="PANTHER" id="PTHR46609">
    <property type="entry name" value="EXONUCLEASE, PHAGE-TYPE/RECB, C-TERMINAL DOMAIN-CONTAINING PROTEIN"/>
    <property type="match status" value="1"/>
</dbReference>
<sequence>MNFLQHQWYYQIQGQLHITGRKGCIFGVWTDHKHPLKVEYILKRHDFWQNKMEQKLKSFFMNCILPELVDPRHVRGMPLREPAYILEAIKNKKQNKKELKIKQN</sequence>
<accession>A0A9P0D2B6</accession>
<name>A0A9P0D2B6_9CUCU</name>
<dbReference type="EMBL" id="OV651816">
    <property type="protein sequence ID" value="CAH1110050.1"/>
    <property type="molecule type" value="Genomic_DNA"/>
</dbReference>
<evidence type="ECO:0000313" key="1">
    <source>
        <dbReference type="EMBL" id="CAH1110050.1"/>
    </source>
</evidence>
<dbReference type="Proteomes" id="UP001153636">
    <property type="component" value="Chromosome 4"/>
</dbReference>
<dbReference type="InterPro" id="IPR011335">
    <property type="entry name" value="Restrct_endonuc-II-like"/>
</dbReference>
<keyword evidence="2" id="KW-1185">Reference proteome</keyword>
<dbReference type="OrthoDB" id="6781756at2759"/>
<organism evidence="1 2">
    <name type="scientific">Psylliodes chrysocephalus</name>
    <dbReference type="NCBI Taxonomy" id="3402493"/>
    <lineage>
        <taxon>Eukaryota</taxon>
        <taxon>Metazoa</taxon>
        <taxon>Ecdysozoa</taxon>
        <taxon>Arthropoda</taxon>
        <taxon>Hexapoda</taxon>
        <taxon>Insecta</taxon>
        <taxon>Pterygota</taxon>
        <taxon>Neoptera</taxon>
        <taxon>Endopterygota</taxon>
        <taxon>Coleoptera</taxon>
        <taxon>Polyphaga</taxon>
        <taxon>Cucujiformia</taxon>
        <taxon>Chrysomeloidea</taxon>
        <taxon>Chrysomelidae</taxon>
        <taxon>Galerucinae</taxon>
        <taxon>Alticini</taxon>
        <taxon>Psylliodes</taxon>
    </lineage>
</organism>
<protein>
    <submittedName>
        <fullName evidence="1">Uncharacterized protein</fullName>
    </submittedName>
</protein>
<dbReference type="GO" id="GO:0006281">
    <property type="term" value="P:DNA repair"/>
    <property type="evidence" value="ECO:0007669"/>
    <property type="project" value="UniProtKB-ARBA"/>
</dbReference>
<dbReference type="Gene3D" id="3.90.320.10">
    <property type="match status" value="1"/>
</dbReference>
<evidence type="ECO:0000313" key="2">
    <source>
        <dbReference type="Proteomes" id="UP001153636"/>
    </source>
</evidence>
<reference evidence="1" key="1">
    <citation type="submission" date="2022-01" db="EMBL/GenBank/DDBJ databases">
        <authorList>
            <person name="King R."/>
        </authorList>
    </citation>
    <scope>NUCLEOTIDE SEQUENCE</scope>
</reference>
<dbReference type="AlphaFoldDB" id="A0A9P0D2B6"/>
<dbReference type="InterPro" id="IPR051703">
    <property type="entry name" value="NF-kappa-B_Signaling_Reg"/>
</dbReference>
<dbReference type="PANTHER" id="PTHR46609:SF8">
    <property type="entry name" value="YQAJ VIRAL RECOMBINASE DOMAIN-CONTAINING PROTEIN"/>
    <property type="match status" value="1"/>
</dbReference>
<dbReference type="InterPro" id="IPR011604">
    <property type="entry name" value="PDDEXK-like_dom_sf"/>
</dbReference>